<proteinExistence type="inferred from homology"/>
<feature type="chain" id="PRO_5038298510" evidence="3">
    <location>
        <begin position="24"/>
        <end position="375"/>
    </location>
</feature>
<dbReference type="Gene3D" id="3.40.190.150">
    <property type="entry name" value="Bordetella uptake gene, domain 1"/>
    <property type="match status" value="1"/>
</dbReference>
<accession>A0A2A7MX34</accession>
<sequence length="375" mass="39188">MRASHIIRSVAATIAATALVAGAVACSADRERQRGEQADDGTDTPVFADDGKLQPLKDGFPDKPLTIVVVDEAGSDDGIYARQFAEAAAKIAPVDIKVLDRPEFGSTYGAWEALDWISEQRGGDEGYMLAVVTLPGSTIDLLATPVASELDVNMESLNTVALTESVPYVVVSRAGAPWGDSFEDMLAYAKANPGQVKYISRGPGAGPDLAMNNYADIAGVEFNTSVGGSHSEINTALGAGAGDIAVTLPGAASPFVQDGKVVLLTCTGNANPCAANWGKAQPNAASVLGIENDPWGSTRGLVAAQDIPESHRLWLEALVKKVSESDEFIKARTAIPGVGMDYLDKQQALELQQAAYDPAYEILDRLGGLAPGVSK</sequence>
<gene>
    <name evidence="5" type="ORF">CQY20_21020</name>
    <name evidence="4" type="ORF">MAGR_55760</name>
</gene>
<reference evidence="4 7" key="2">
    <citation type="journal article" date="2019" name="Emerg. Microbes Infect.">
        <title>Comprehensive subspecies identification of 175 nontuberculous mycobacteria species based on 7547 genomic profiles.</title>
        <authorList>
            <person name="Matsumoto Y."/>
            <person name="Kinjo T."/>
            <person name="Motooka D."/>
            <person name="Nabeya D."/>
            <person name="Jung N."/>
            <person name="Uechi K."/>
            <person name="Horii T."/>
            <person name="Iida T."/>
            <person name="Fujita J."/>
            <person name="Nakamura S."/>
        </authorList>
    </citation>
    <scope>NUCLEOTIDE SEQUENCE [LARGE SCALE GENOMIC DNA]</scope>
    <source>
        <strain evidence="4 7">JCM 6377</strain>
    </source>
</reference>
<organism evidence="5 6">
    <name type="scientific">Mycolicibacterium agri</name>
    <name type="common">Mycobacterium agri</name>
    <dbReference type="NCBI Taxonomy" id="36811"/>
    <lineage>
        <taxon>Bacteria</taxon>
        <taxon>Bacillati</taxon>
        <taxon>Actinomycetota</taxon>
        <taxon>Actinomycetes</taxon>
        <taxon>Mycobacteriales</taxon>
        <taxon>Mycobacteriaceae</taxon>
        <taxon>Mycolicibacterium</taxon>
    </lineage>
</organism>
<feature type="signal peptide" evidence="3">
    <location>
        <begin position="1"/>
        <end position="23"/>
    </location>
</feature>
<dbReference type="Pfam" id="PF03401">
    <property type="entry name" value="TctC"/>
    <property type="match status" value="1"/>
</dbReference>
<keyword evidence="6" id="KW-1185">Reference proteome</keyword>
<dbReference type="Proteomes" id="UP000220914">
    <property type="component" value="Unassembled WGS sequence"/>
</dbReference>
<dbReference type="InterPro" id="IPR042100">
    <property type="entry name" value="Bug_dom1"/>
</dbReference>
<dbReference type="PANTHER" id="PTHR42928">
    <property type="entry name" value="TRICARBOXYLATE-BINDING PROTEIN"/>
    <property type="match status" value="1"/>
</dbReference>
<protein>
    <submittedName>
        <fullName evidence="4">ABC transporter substrate-binding protein</fullName>
    </submittedName>
</protein>
<evidence type="ECO:0000313" key="4">
    <source>
        <dbReference type="EMBL" id="GFG54135.1"/>
    </source>
</evidence>
<dbReference type="OrthoDB" id="5171643at2"/>
<comment type="similarity">
    <text evidence="1">Belongs to the UPF0065 (bug) family.</text>
</comment>
<reference evidence="5 6" key="1">
    <citation type="submission" date="2017-10" db="EMBL/GenBank/DDBJ databases">
        <title>The new phylogeny of genus Mycobacterium.</title>
        <authorList>
            <person name="Tortoli E."/>
            <person name="Trovato A."/>
            <person name="Cirillo D.M."/>
        </authorList>
    </citation>
    <scope>NUCLEOTIDE SEQUENCE [LARGE SCALE GENOMIC DNA]</scope>
    <source>
        <strain evidence="5 6">CCUG37673</strain>
    </source>
</reference>
<keyword evidence="3" id="KW-0732">Signal</keyword>
<dbReference type="InterPro" id="IPR005064">
    <property type="entry name" value="BUG"/>
</dbReference>
<dbReference type="Gene3D" id="3.40.190.10">
    <property type="entry name" value="Periplasmic binding protein-like II"/>
    <property type="match status" value="1"/>
</dbReference>
<evidence type="ECO:0000313" key="7">
    <source>
        <dbReference type="Proteomes" id="UP000465302"/>
    </source>
</evidence>
<dbReference type="PANTHER" id="PTHR42928:SF5">
    <property type="entry name" value="BLR1237 PROTEIN"/>
    <property type="match status" value="1"/>
</dbReference>
<evidence type="ECO:0000313" key="6">
    <source>
        <dbReference type="Proteomes" id="UP000220914"/>
    </source>
</evidence>
<evidence type="ECO:0000313" key="5">
    <source>
        <dbReference type="EMBL" id="PEG35718.1"/>
    </source>
</evidence>
<dbReference type="AlphaFoldDB" id="A0A2A7MX34"/>
<comment type="caution">
    <text evidence="5">The sequence shown here is derived from an EMBL/GenBank/DDBJ whole genome shotgun (WGS) entry which is preliminary data.</text>
</comment>
<dbReference type="Proteomes" id="UP000465302">
    <property type="component" value="Unassembled WGS sequence"/>
</dbReference>
<dbReference type="EMBL" id="PDCP01000041">
    <property type="protein sequence ID" value="PEG35718.1"/>
    <property type="molecule type" value="Genomic_DNA"/>
</dbReference>
<evidence type="ECO:0000256" key="2">
    <source>
        <dbReference type="SAM" id="MobiDB-lite"/>
    </source>
</evidence>
<name>A0A2A7MX34_MYCAG</name>
<reference evidence="4" key="3">
    <citation type="submission" date="2020-02" db="EMBL/GenBank/DDBJ databases">
        <authorList>
            <person name="Matsumoto Y."/>
            <person name="Motooka D."/>
            <person name="Nakamura S."/>
        </authorList>
    </citation>
    <scope>NUCLEOTIDE SEQUENCE</scope>
    <source>
        <strain evidence="4">JCM 6377</strain>
    </source>
</reference>
<dbReference type="EMBL" id="BLKS01000001">
    <property type="protein sequence ID" value="GFG54135.1"/>
    <property type="molecule type" value="Genomic_DNA"/>
</dbReference>
<evidence type="ECO:0000256" key="1">
    <source>
        <dbReference type="ARBA" id="ARBA00006987"/>
    </source>
</evidence>
<evidence type="ECO:0000256" key="3">
    <source>
        <dbReference type="SAM" id="SignalP"/>
    </source>
</evidence>
<feature type="region of interest" description="Disordered" evidence="2">
    <location>
        <begin position="29"/>
        <end position="53"/>
    </location>
</feature>
<dbReference type="PROSITE" id="PS51257">
    <property type="entry name" value="PROKAR_LIPOPROTEIN"/>
    <property type="match status" value="1"/>
</dbReference>
<dbReference type="RefSeq" id="WP_097942017.1">
    <property type="nucleotide sequence ID" value="NZ_BLKS01000001.1"/>
</dbReference>